<evidence type="ECO:0000313" key="3">
    <source>
        <dbReference type="EMBL" id="SFD55222.1"/>
    </source>
</evidence>
<dbReference type="Proteomes" id="UP000199517">
    <property type="component" value="Unassembled WGS sequence"/>
</dbReference>
<keyword evidence="4" id="KW-1185">Reference proteome</keyword>
<gene>
    <name evidence="3" type="ORF">SAMN04489710_103221</name>
</gene>
<evidence type="ECO:0000256" key="1">
    <source>
        <dbReference type="SAM" id="MobiDB-lite"/>
    </source>
</evidence>
<proteinExistence type="predicted"/>
<evidence type="ECO:0000313" key="4">
    <source>
        <dbReference type="Proteomes" id="UP000199517"/>
    </source>
</evidence>
<dbReference type="PANTHER" id="PTHR30441">
    <property type="entry name" value="DUF748 DOMAIN-CONTAINING PROTEIN"/>
    <property type="match status" value="1"/>
</dbReference>
<reference evidence="4" key="1">
    <citation type="submission" date="2016-10" db="EMBL/GenBank/DDBJ databases">
        <authorList>
            <person name="Varghese N."/>
            <person name="Submissions S."/>
        </authorList>
    </citation>
    <scope>NUCLEOTIDE SEQUENCE [LARGE SCALE GENOMIC DNA]</scope>
    <source>
        <strain evidence="4">DSM 7481</strain>
    </source>
</reference>
<keyword evidence="2" id="KW-0812">Transmembrane</keyword>
<dbReference type="Pfam" id="PF05359">
    <property type="entry name" value="DUF748"/>
    <property type="match status" value="1"/>
</dbReference>
<evidence type="ECO:0000256" key="2">
    <source>
        <dbReference type="SAM" id="Phobius"/>
    </source>
</evidence>
<dbReference type="AlphaFoldDB" id="A0A1I1T9E0"/>
<accession>A0A1I1T9E0</accession>
<dbReference type="InterPro" id="IPR008023">
    <property type="entry name" value="DUF748"/>
</dbReference>
<dbReference type="InterPro" id="IPR052894">
    <property type="entry name" value="AsmA-related"/>
</dbReference>
<feature type="transmembrane region" description="Helical" evidence="2">
    <location>
        <begin position="31"/>
        <end position="50"/>
    </location>
</feature>
<dbReference type="PANTHER" id="PTHR30441:SF8">
    <property type="entry name" value="DUF748 DOMAIN-CONTAINING PROTEIN"/>
    <property type="match status" value="1"/>
</dbReference>
<dbReference type="GO" id="GO:0090313">
    <property type="term" value="P:regulation of protein targeting to membrane"/>
    <property type="evidence" value="ECO:0007669"/>
    <property type="project" value="TreeGrafter"/>
</dbReference>
<dbReference type="GO" id="GO:0005886">
    <property type="term" value="C:plasma membrane"/>
    <property type="evidence" value="ECO:0007669"/>
    <property type="project" value="TreeGrafter"/>
</dbReference>
<sequence>MRNISSQIKKWVAAALPRQGRARFGNPWLRWLARGVALVLLAWAVAWLTVPTLVRMGIEHWSLSQWGRSVQVGRVEFKPWTLELAVNDLSVAAALPEAPPLLEIRRIYIDMELQSLVRLGPVLDAVEVDAPRLRITREEGGRYDIDDLLQRWAGRSVPQDKDAGSSGARFALYNLVLRNGAVDFSDRATGQSHTLDALELGIPFLSNLPADREVTVTPRLAFTLNGSAFDSGAQATPFAADRHTRAQLRIQGLDLSPLHAYWPSGVPLRLRTGRLDAALEFDFMQAEDKPSLTVTGNARLADVQMEGPPGAAPVAFDALEVRAASVRPLQRVVHLSSVEWAAPRLEVRRDAQGRLVWPGASRDGAATQPAEPPASTQPWQVMIDRVTVQKGRIAWRDEAAMHPVALEWNDVLAQASSVAWPWAGGVPFALQARMARQDAVPSAVGRGPTLRAAGTAWPDRGQVAASVRGVPLSAFGAYAAAALAPQVDAVLDADAGFAWNQRTGATVAKVAHLSADGVAVACPSPERCAAPKAAGGTNPEAMPASAWAQAQRLQIEDAWIDLTARSVSVARLAAQAPRLRAERSADGRWMFDRWVASSFGSADPPTGAGGRESGAPWTVRLADVSVNDGALAFRDAVPAVPVELQMSAIAVHARQLAFPPVPSGKQPFPMPLTVSAQVGAGRREPGRLAYDGTLSMAPFSVQGRLTAQRLPLHALEPYVAPWLNVHVVRAEAGFEGDVQYADAAAGATASVRGNAALDEVRVRAASVPALGAESSAVVERGEELLRWRNLAFQGVQVDMAPGRPVSVDVRETALRDFFARIVLQKSGRLNLQDLIRDRGEPSAAATPSAEPPRPAAVVRFGPVAVSAGAVRFTDYFIEPNYSADLSELAGRLSAFSSEPIPGGTAPEMAELELKGRVQGTASLDISGRLNPLAKPLALDVQGRVRDLELPPLSPYAVKYAGHGIERGKLSMDVGYKVLPGGQLTATNRLVLNQLAFGEPVQGAPASLPVRLAVALLADSNGVIDLDLPISGSLNDPQFSLGPVILRAIGSMVLKAVASPFSLLANAFGGSSAEQGTVAFAPGSALLDSAAREGLGKVARTLRDRPTLQLTVTGHAYAEGEEDGWKRERLAAQVALLQQRRQASSAAPSGALPSARSAASDPLPYPEALKELYRRSDIAKPRNLLGLPRDLPVPEMEALLLSQMKVPAAAARDLAQARAVAVRDHLAGLGLPMERLFVGAPRVDTARGETAPQAELTLSTR</sequence>
<organism evidence="3 4">
    <name type="scientific">Paracidovorax konjaci</name>
    <dbReference type="NCBI Taxonomy" id="32040"/>
    <lineage>
        <taxon>Bacteria</taxon>
        <taxon>Pseudomonadati</taxon>
        <taxon>Pseudomonadota</taxon>
        <taxon>Betaproteobacteria</taxon>
        <taxon>Burkholderiales</taxon>
        <taxon>Comamonadaceae</taxon>
        <taxon>Paracidovorax</taxon>
    </lineage>
</organism>
<protein>
    <submittedName>
        <fullName evidence="3">Uncharacterized protein involved in outer membrane biogenesis</fullName>
    </submittedName>
</protein>
<feature type="compositionally biased region" description="Low complexity" evidence="1">
    <location>
        <begin position="1143"/>
        <end position="1159"/>
    </location>
</feature>
<dbReference type="Gene3D" id="3.30.1330.60">
    <property type="entry name" value="OmpA-like domain"/>
    <property type="match status" value="1"/>
</dbReference>
<dbReference type="EMBL" id="FOMQ01000003">
    <property type="protein sequence ID" value="SFD55222.1"/>
    <property type="molecule type" value="Genomic_DNA"/>
</dbReference>
<name>A0A1I1T9E0_9BURK</name>
<feature type="region of interest" description="Disordered" evidence="1">
    <location>
        <begin position="1143"/>
        <end position="1162"/>
    </location>
</feature>
<dbReference type="InterPro" id="IPR036737">
    <property type="entry name" value="OmpA-like_sf"/>
</dbReference>
<keyword evidence="2" id="KW-0472">Membrane</keyword>
<dbReference type="STRING" id="32040.SAMN04489710_103221"/>
<dbReference type="OrthoDB" id="9757969at2"/>
<keyword evidence="2" id="KW-1133">Transmembrane helix</keyword>